<protein>
    <recommendedName>
        <fullName evidence="2">Beta-lactamase-related domain-containing protein</fullName>
    </recommendedName>
</protein>
<keyword evidence="1" id="KW-0732">Signal</keyword>
<feature type="signal peptide" evidence="1">
    <location>
        <begin position="1"/>
        <end position="25"/>
    </location>
</feature>
<dbReference type="Proteomes" id="UP000236413">
    <property type="component" value="Unassembled WGS sequence"/>
</dbReference>
<dbReference type="InterPro" id="IPR050789">
    <property type="entry name" value="Diverse_Enzym_Activities"/>
</dbReference>
<proteinExistence type="predicted"/>
<dbReference type="SUPFAM" id="SSF56601">
    <property type="entry name" value="beta-lactamase/transpeptidase-like"/>
    <property type="match status" value="1"/>
</dbReference>
<evidence type="ECO:0000256" key="1">
    <source>
        <dbReference type="SAM" id="SignalP"/>
    </source>
</evidence>
<dbReference type="Gene3D" id="3.40.710.10">
    <property type="entry name" value="DD-peptidase/beta-lactamase superfamily"/>
    <property type="match status" value="1"/>
</dbReference>
<dbReference type="InterPro" id="IPR001466">
    <property type="entry name" value="Beta-lactam-related"/>
</dbReference>
<feature type="domain" description="Beta-lactamase-related" evidence="2">
    <location>
        <begin position="32"/>
        <end position="114"/>
    </location>
</feature>
<reference evidence="3 4" key="1">
    <citation type="submission" date="2018-04" db="EMBL/GenBank/DDBJ databases">
        <title>Chryseobacterium oncorhynchi 701B-08T from rainbow trout, and Chryseobacterium viscerum 687B-08T from diseased fish.</title>
        <authorList>
            <person name="Jeong J.-J."/>
            <person name="Lee Y.J."/>
            <person name="Pathiraja D."/>
            <person name="Park B."/>
            <person name="Choi I.-G."/>
            <person name="Kim K.D."/>
        </authorList>
    </citation>
    <scope>NUCLEOTIDE SEQUENCE [LARGE SCALE GENOMIC DNA]</scope>
    <source>
        <strain evidence="3 4">687B-08</strain>
    </source>
</reference>
<dbReference type="AlphaFoldDB" id="A0A316WI66"/>
<dbReference type="EMBL" id="PPEG02000013">
    <property type="protein sequence ID" value="PWN58140.1"/>
    <property type="molecule type" value="Genomic_DNA"/>
</dbReference>
<dbReference type="PANTHER" id="PTHR43283">
    <property type="entry name" value="BETA-LACTAMASE-RELATED"/>
    <property type="match status" value="1"/>
</dbReference>
<sequence>MKRLFRTVEIGLLLFAVSFSRQLIAQNTTDSIDEFIKDKMTQSKITGLQLAIVRNGKIDKLKNYGLESLEHKVATSSKTTFSINSMTKAFVGVAIMQLQEQGKLNVKDPISIYI</sequence>
<dbReference type="RefSeq" id="WP_103234946.1">
    <property type="nucleotide sequence ID" value="NZ_PPEG02000013.1"/>
</dbReference>
<accession>A0A316WI66</accession>
<evidence type="ECO:0000313" key="3">
    <source>
        <dbReference type="EMBL" id="PWN58140.1"/>
    </source>
</evidence>
<evidence type="ECO:0000313" key="4">
    <source>
        <dbReference type="Proteomes" id="UP000236413"/>
    </source>
</evidence>
<feature type="chain" id="PRO_5016306858" description="Beta-lactamase-related domain-containing protein" evidence="1">
    <location>
        <begin position="26"/>
        <end position="114"/>
    </location>
</feature>
<name>A0A316WI66_9FLAO</name>
<dbReference type="InterPro" id="IPR012338">
    <property type="entry name" value="Beta-lactam/transpept-like"/>
</dbReference>
<evidence type="ECO:0000259" key="2">
    <source>
        <dbReference type="Pfam" id="PF00144"/>
    </source>
</evidence>
<organism evidence="3 4">
    <name type="scientific">Chryseobacterium viscerum</name>
    <dbReference type="NCBI Taxonomy" id="1037377"/>
    <lineage>
        <taxon>Bacteria</taxon>
        <taxon>Pseudomonadati</taxon>
        <taxon>Bacteroidota</taxon>
        <taxon>Flavobacteriia</taxon>
        <taxon>Flavobacteriales</taxon>
        <taxon>Weeksellaceae</taxon>
        <taxon>Chryseobacterium group</taxon>
        <taxon>Chryseobacterium</taxon>
    </lineage>
</organism>
<dbReference type="Pfam" id="PF00144">
    <property type="entry name" value="Beta-lactamase"/>
    <property type="match status" value="1"/>
</dbReference>
<gene>
    <name evidence="3" type="ORF">C1634_024515</name>
</gene>
<comment type="caution">
    <text evidence="3">The sequence shown here is derived from an EMBL/GenBank/DDBJ whole genome shotgun (WGS) entry which is preliminary data.</text>
</comment>